<comment type="caution">
    <text evidence="2">The sequence shown here is derived from an EMBL/GenBank/DDBJ whole genome shotgun (WGS) entry which is preliminary data.</text>
</comment>
<evidence type="ECO:0000313" key="3">
    <source>
        <dbReference type="Proteomes" id="UP000636709"/>
    </source>
</evidence>
<evidence type="ECO:0000256" key="1">
    <source>
        <dbReference type="SAM" id="Phobius"/>
    </source>
</evidence>
<keyword evidence="3" id="KW-1185">Reference proteome</keyword>
<protein>
    <submittedName>
        <fullName evidence="2">Uncharacterized protein</fullName>
    </submittedName>
</protein>
<dbReference type="AlphaFoldDB" id="A0A835EJE9"/>
<keyword evidence="1" id="KW-1133">Transmembrane helix</keyword>
<dbReference type="OrthoDB" id="680224at2759"/>
<keyword evidence="1" id="KW-0812">Transmembrane</keyword>
<organism evidence="2 3">
    <name type="scientific">Digitaria exilis</name>
    <dbReference type="NCBI Taxonomy" id="1010633"/>
    <lineage>
        <taxon>Eukaryota</taxon>
        <taxon>Viridiplantae</taxon>
        <taxon>Streptophyta</taxon>
        <taxon>Embryophyta</taxon>
        <taxon>Tracheophyta</taxon>
        <taxon>Spermatophyta</taxon>
        <taxon>Magnoliopsida</taxon>
        <taxon>Liliopsida</taxon>
        <taxon>Poales</taxon>
        <taxon>Poaceae</taxon>
        <taxon>PACMAD clade</taxon>
        <taxon>Panicoideae</taxon>
        <taxon>Panicodae</taxon>
        <taxon>Paniceae</taxon>
        <taxon>Anthephorinae</taxon>
        <taxon>Digitaria</taxon>
    </lineage>
</organism>
<sequence>MLRQRGYGQYPSVEDAHGPIPPALPVPNCCCSVPAFKYDRGTWPYESMPCWFFQWIDGPEKFDPRIRLFPYESEKLVPYHEFRRWVAPPPNPPPMTVDERMAAARRRRKDPPLCHCGVRATLVVPSRGGSPSGRPKYSPFFWCSIKTMVSLHLYGVSFIVSSCYYFYLCNRL</sequence>
<accession>A0A835EJE9</accession>
<dbReference type="PANTHER" id="PTHR48127:SF1">
    <property type="entry name" value="ZINC FINGER GRF-TYPE DOMAIN-CONTAINING PROTEIN"/>
    <property type="match status" value="1"/>
</dbReference>
<reference evidence="2" key="1">
    <citation type="submission" date="2020-07" db="EMBL/GenBank/DDBJ databases">
        <title>Genome sequence and genetic diversity analysis of an under-domesticated orphan crop, white fonio (Digitaria exilis).</title>
        <authorList>
            <person name="Bennetzen J.L."/>
            <person name="Chen S."/>
            <person name="Ma X."/>
            <person name="Wang X."/>
            <person name="Yssel A.E.J."/>
            <person name="Chaluvadi S.R."/>
            <person name="Johnson M."/>
            <person name="Gangashetty P."/>
            <person name="Hamidou F."/>
            <person name="Sanogo M.D."/>
            <person name="Zwaenepoel A."/>
            <person name="Wallace J."/>
            <person name="Van De Peer Y."/>
            <person name="Van Deynze A."/>
        </authorList>
    </citation>
    <scope>NUCLEOTIDE SEQUENCE</scope>
    <source>
        <tissue evidence="2">Leaves</tissue>
    </source>
</reference>
<name>A0A835EJE9_9POAL</name>
<proteinExistence type="predicted"/>
<dbReference type="EMBL" id="JACEFO010001883">
    <property type="protein sequence ID" value="KAF8695687.1"/>
    <property type="molecule type" value="Genomic_DNA"/>
</dbReference>
<evidence type="ECO:0000313" key="2">
    <source>
        <dbReference type="EMBL" id="KAF8695687.1"/>
    </source>
</evidence>
<dbReference type="PANTHER" id="PTHR48127">
    <property type="entry name" value="GRF-TYPE DOMAIN-CONTAINING PROTEIN"/>
    <property type="match status" value="1"/>
</dbReference>
<gene>
    <name evidence="2" type="ORF">HU200_037347</name>
</gene>
<dbReference type="Proteomes" id="UP000636709">
    <property type="component" value="Unassembled WGS sequence"/>
</dbReference>
<keyword evidence="1" id="KW-0472">Membrane</keyword>
<feature type="transmembrane region" description="Helical" evidence="1">
    <location>
        <begin position="140"/>
        <end position="167"/>
    </location>
</feature>